<keyword evidence="2" id="KW-1185">Reference proteome</keyword>
<organism evidence="1 2">
    <name type="scientific">Rhizopogon vinicolor AM-OR11-026</name>
    <dbReference type="NCBI Taxonomy" id="1314800"/>
    <lineage>
        <taxon>Eukaryota</taxon>
        <taxon>Fungi</taxon>
        <taxon>Dikarya</taxon>
        <taxon>Basidiomycota</taxon>
        <taxon>Agaricomycotina</taxon>
        <taxon>Agaricomycetes</taxon>
        <taxon>Agaricomycetidae</taxon>
        <taxon>Boletales</taxon>
        <taxon>Suillineae</taxon>
        <taxon>Rhizopogonaceae</taxon>
        <taxon>Rhizopogon</taxon>
    </lineage>
</organism>
<dbReference type="EMBL" id="KV448769">
    <property type="protein sequence ID" value="OAX33432.1"/>
    <property type="molecule type" value="Genomic_DNA"/>
</dbReference>
<accession>A0A1B7MLG5</accession>
<dbReference type="AlphaFoldDB" id="A0A1B7MLG5"/>
<name>A0A1B7MLG5_9AGAM</name>
<feature type="non-terminal residue" evidence="1">
    <location>
        <position position="81"/>
    </location>
</feature>
<dbReference type="InParanoid" id="A0A1B7MLG5"/>
<dbReference type="Proteomes" id="UP000092154">
    <property type="component" value="Unassembled WGS sequence"/>
</dbReference>
<protein>
    <submittedName>
        <fullName evidence="1">Uncharacterized protein</fullName>
    </submittedName>
</protein>
<reference evidence="1 2" key="1">
    <citation type="submission" date="2016-06" db="EMBL/GenBank/DDBJ databases">
        <title>Comparative genomics of the ectomycorrhizal sister species Rhizopogon vinicolor and Rhizopogon vesiculosus (Basidiomycota: Boletales) reveals a divergence of the mating type B locus.</title>
        <authorList>
            <consortium name="DOE Joint Genome Institute"/>
            <person name="Mujic A.B."/>
            <person name="Kuo A."/>
            <person name="Tritt A."/>
            <person name="Lipzen A."/>
            <person name="Chen C."/>
            <person name="Johnson J."/>
            <person name="Sharma A."/>
            <person name="Barry K."/>
            <person name="Grigoriev I.V."/>
            <person name="Spatafora J.W."/>
        </authorList>
    </citation>
    <scope>NUCLEOTIDE SEQUENCE [LARGE SCALE GENOMIC DNA]</scope>
    <source>
        <strain evidence="1 2">AM-OR11-026</strain>
    </source>
</reference>
<dbReference type="OrthoDB" id="2656954at2759"/>
<proteinExistence type="predicted"/>
<feature type="non-terminal residue" evidence="1">
    <location>
        <position position="1"/>
    </location>
</feature>
<evidence type="ECO:0000313" key="1">
    <source>
        <dbReference type="EMBL" id="OAX33432.1"/>
    </source>
</evidence>
<evidence type="ECO:0000313" key="2">
    <source>
        <dbReference type="Proteomes" id="UP000092154"/>
    </source>
</evidence>
<sequence length="81" mass="9317">LNTNRAPTDVQTRDITNLIQVQQARKRDMELERERILHALDRTAQTLVEVSDMISDLQVTISPMKRMPDVILALIHELSLP</sequence>
<gene>
    <name evidence="1" type="ORF">K503DRAFT_670173</name>
</gene>